<feature type="transmembrane region" description="Helical" evidence="10">
    <location>
        <begin position="42"/>
        <end position="65"/>
    </location>
</feature>
<dbReference type="Pfam" id="PF01127">
    <property type="entry name" value="Sdh_cyt"/>
    <property type="match status" value="1"/>
</dbReference>
<evidence type="ECO:0000256" key="10">
    <source>
        <dbReference type="SAM" id="Phobius"/>
    </source>
</evidence>
<evidence type="ECO:0000256" key="1">
    <source>
        <dbReference type="ARBA" id="ARBA00001971"/>
    </source>
</evidence>
<evidence type="ECO:0000256" key="7">
    <source>
        <dbReference type="ARBA" id="ARBA00022989"/>
    </source>
</evidence>
<reference evidence="11 12" key="1">
    <citation type="submission" date="2018-10" db="EMBL/GenBank/DDBJ databases">
        <title>Sequencing the genomes of 1000 actinobacteria strains.</title>
        <authorList>
            <person name="Klenk H.-P."/>
        </authorList>
    </citation>
    <scope>NUCLEOTIDE SEQUENCE [LARGE SCALE GENOMIC DNA]</scope>
    <source>
        <strain evidence="11 12">DSM 17894</strain>
    </source>
</reference>
<dbReference type="GO" id="GO:0046872">
    <property type="term" value="F:metal ion binding"/>
    <property type="evidence" value="ECO:0007669"/>
    <property type="project" value="UniProtKB-KW"/>
</dbReference>
<dbReference type="InterPro" id="IPR039023">
    <property type="entry name" value="SdhC_prok"/>
</dbReference>
<dbReference type="Gene3D" id="1.20.1300.10">
    <property type="entry name" value="Fumarate reductase/succinate dehydrogenase, transmembrane subunit"/>
    <property type="match status" value="1"/>
</dbReference>
<name>A0A495IB92_9MICO</name>
<evidence type="ECO:0000256" key="2">
    <source>
        <dbReference type="ARBA" id="ARBA00004370"/>
    </source>
</evidence>
<dbReference type="Proteomes" id="UP000280008">
    <property type="component" value="Unassembled WGS sequence"/>
</dbReference>
<keyword evidence="7 10" id="KW-1133">Transmembrane helix</keyword>
<dbReference type="PANTHER" id="PTHR41910">
    <property type="entry name" value="SUCCINATE DEHYDROGENASE 2 MEMBRANE SUBUNIT SDHC"/>
    <property type="match status" value="1"/>
</dbReference>
<evidence type="ECO:0000256" key="8">
    <source>
        <dbReference type="ARBA" id="ARBA00023004"/>
    </source>
</evidence>
<dbReference type="CDD" id="cd03501">
    <property type="entry name" value="SQR_TypeA_SdhC_like"/>
    <property type="match status" value="1"/>
</dbReference>
<evidence type="ECO:0000256" key="4">
    <source>
        <dbReference type="ARBA" id="ARBA00022617"/>
    </source>
</evidence>
<evidence type="ECO:0000256" key="9">
    <source>
        <dbReference type="ARBA" id="ARBA00023136"/>
    </source>
</evidence>
<proteinExistence type="inferred from homology"/>
<keyword evidence="8" id="KW-0408">Iron</keyword>
<protein>
    <submittedName>
        <fullName evidence="11">Succinate dehydrogenase subunit C</fullName>
    </submittedName>
</protein>
<feature type="transmembrane region" description="Helical" evidence="10">
    <location>
        <begin position="86"/>
        <end position="108"/>
    </location>
</feature>
<keyword evidence="4" id="KW-0349">Heme</keyword>
<comment type="subcellular location">
    <subcellularLocation>
        <location evidence="2">Membrane</location>
    </subcellularLocation>
</comment>
<dbReference type="InterPro" id="IPR000701">
    <property type="entry name" value="SuccDH_FuR_B_TM-su"/>
</dbReference>
<accession>A0A495IB92</accession>
<keyword evidence="9 10" id="KW-0472">Membrane</keyword>
<keyword evidence="6" id="KW-0479">Metal-binding</keyword>
<dbReference type="EMBL" id="RBKS01000001">
    <property type="protein sequence ID" value="RKR73192.1"/>
    <property type="molecule type" value="Genomic_DNA"/>
</dbReference>
<comment type="cofactor">
    <cofactor evidence="1">
        <name>heme</name>
        <dbReference type="ChEBI" id="CHEBI:30413"/>
    </cofactor>
</comment>
<keyword evidence="12" id="KW-1185">Reference proteome</keyword>
<keyword evidence="5 10" id="KW-0812">Transmembrane</keyword>
<feature type="transmembrane region" description="Helical" evidence="10">
    <location>
        <begin position="120"/>
        <end position="138"/>
    </location>
</feature>
<evidence type="ECO:0000256" key="6">
    <source>
        <dbReference type="ARBA" id="ARBA00022723"/>
    </source>
</evidence>
<comment type="similarity">
    <text evidence="3">Belongs to the cytochrome b560 family.</text>
</comment>
<dbReference type="SUPFAM" id="SSF81343">
    <property type="entry name" value="Fumarate reductase respiratory complex transmembrane subunits"/>
    <property type="match status" value="1"/>
</dbReference>
<comment type="caution">
    <text evidence="11">The sequence shown here is derived from an EMBL/GenBank/DDBJ whole genome shotgun (WGS) entry which is preliminary data.</text>
</comment>
<dbReference type="GO" id="GO:0006099">
    <property type="term" value="P:tricarboxylic acid cycle"/>
    <property type="evidence" value="ECO:0007669"/>
    <property type="project" value="InterPro"/>
</dbReference>
<evidence type="ECO:0000313" key="11">
    <source>
        <dbReference type="EMBL" id="RKR73192.1"/>
    </source>
</evidence>
<dbReference type="AlphaFoldDB" id="A0A495IB92"/>
<dbReference type="GO" id="GO:0016020">
    <property type="term" value="C:membrane"/>
    <property type="evidence" value="ECO:0007669"/>
    <property type="project" value="UniProtKB-SubCell"/>
</dbReference>
<dbReference type="PANTHER" id="PTHR41910:SF1">
    <property type="entry name" value="SUCCINATE DEHYDROGENASE HYDROPHOBIC MEMBRANE ANCHOR SUBUNIT"/>
    <property type="match status" value="1"/>
</dbReference>
<dbReference type="NCBIfam" id="TIGR02970">
    <property type="entry name" value="succ_dehyd_cytB"/>
    <property type="match status" value="1"/>
</dbReference>
<gene>
    <name evidence="11" type="ORF">C8E83_0282</name>
</gene>
<evidence type="ECO:0000256" key="5">
    <source>
        <dbReference type="ARBA" id="ARBA00022692"/>
    </source>
</evidence>
<dbReference type="InterPro" id="IPR014314">
    <property type="entry name" value="Succ_DH_cytb556"/>
</dbReference>
<dbReference type="OrthoDB" id="276905at2"/>
<dbReference type="GO" id="GO:0009055">
    <property type="term" value="F:electron transfer activity"/>
    <property type="evidence" value="ECO:0007669"/>
    <property type="project" value="InterPro"/>
</dbReference>
<sequence>MAEQTTGVLPGSAAAPNIPEPRPSGMIQGTLYRGTEGMWSWVLHRITGVSIYFFLLVHILDSALLRVSPRAYNAVIDTYKQPIMGIGEAVLVAAIAFHAFNGLRIIAIDFWSGGAKHQRLLFWIVIGLWVVLLAGFLPRQIGVIISEF</sequence>
<organism evidence="11 12">
    <name type="scientific">Frondihabitans australicus</name>
    <dbReference type="NCBI Taxonomy" id="386892"/>
    <lineage>
        <taxon>Bacteria</taxon>
        <taxon>Bacillati</taxon>
        <taxon>Actinomycetota</taxon>
        <taxon>Actinomycetes</taxon>
        <taxon>Micrococcales</taxon>
        <taxon>Microbacteriaceae</taxon>
        <taxon>Frondihabitans</taxon>
    </lineage>
</organism>
<dbReference type="InterPro" id="IPR034804">
    <property type="entry name" value="SQR/QFR_C/D"/>
</dbReference>
<evidence type="ECO:0000313" key="12">
    <source>
        <dbReference type="Proteomes" id="UP000280008"/>
    </source>
</evidence>
<evidence type="ECO:0000256" key="3">
    <source>
        <dbReference type="ARBA" id="ARBA00007244"/>
    </source>
</evidence>